<proteinExistence type="predicted"/>
<name>A0A3E0LNI6_9CHRO</name>
<dbReference type="AlphaFoldDB" id="A0A3E0LNI6"/>
<sequence>MPAFNLHKAYSLIVTVQGGGCQAASGIDSVEGLSWGSREGEALPFLGAQIASVMNSQGYLPCANSWYQP</sequence>
<organism evidence="1 2">
    <name type="scientific">Microcystis wesenbergii TW10</name>
    <dbReference type="NCBI Taxonomy" id="2060474"/>
    <lineage>
        <taxon>Bacteria</taxon>
        <taxon>Bacillati</taxon>
        <taxon>Cyanobacteriota</taxon>
        <taxon>Cyanophyceae</taxon>
        <taxon>Oscillatoriophycideae</taxon>
        <taxon>Chroococcales</taxon>
        <taxon>Microcystaceae</taxon>
        <taxon>Microcystis</taxon>
    </lineage>
</organism>
<accession>A0A3E0LNI6</accession>
<comment type="caution">
    <text evidence="1">The sequence shown here is derived from an EMBL/GenBank/DDBJ whole genome shotgun (WGS) entry which is preliminary data.</text>
</comment>
<dbReference type="EMBL" id="QQWD01000024">
    <property type="protein sequence ID" value="REJ48916.1"/>
    <property type="molecule type" value="Genomic_DNA"/>
</dbReference>
<evidence type="ECO:0000313" key="1">
    <source>
        <dbReference type="EMBL" id="REJ48916.1"/>
    </source>
</evidence>
<reference evidence="1 2" key="1">
    <citation type="submission" date="2017-10" db="EMBL/GenBank/DDBJ databases">
        <title>A large-scale comparative metagenomic study reveals the eutrophication-driven functional interactions in six Microcystis-epibionts communities.</title>
        <authorList>
            <person name="Li Q."/>
            <person name="Lin F."/>
        </authorList>
    </citation>
    <scope>NUCLEOTIDE SEQUENCE [LARGE SCALE GENOMIC DNA]</scope>
    <source>
        <strain evidence="1">TW10</strain>
    </source>
</reference>
<dbReference type="Proteomes" id="UP000257002">
    <property type="component" value="Unassembled WGS sequence"/>
</dbReference>
<gene>
    <name evidence="1" type="ORF">DWQ51_18085</name>
</gene>
<evidence type="ECO:0000313" key="2">
    <source>
        <dbReference type="Proteomes" id="UP000257002"/>
    </source>
</evidence>
<protein>
    <submittedName>
        <fullName evidence="1">Uncharacterized protein</fullName>
    </submittedName>
</protein>